<protein>
    <submittedName>
        <fullName evidence="1">Uncharacterized protein</fullName>
    </submittedName>
</protein>
<dbReference type="KEGG" id="teu:TEU_02265"/>
<accession>A0A097QS17</accession>
<name>A0A097QS17_9EURY</name>
<dbReference type="EMBL" id="CP008887">
    <property type="protein sequence ID" value="AIU69258.1"/>
    <property type="molecule type" value="Genomic_DNA"/>
</dbReference>
<evidence type="ECO:0000313" key="1">
    <source>
        <dbReference type="EMBL" id="AIU69258.1"/>
    </source>
</evidence>
<dbReference type="HOGENOM" id="CLU_923233_0_0_2"/>
<dbReference type="OrthoDB" id="102202at2157"/>
<organism evidence="1 2">
    <name type="scientific">Thermococcus eurythermalis</name>
    <dbReference type="NCBI Taxonomy" id="1505907"/>
    <lineage>
        <taxon>Archaea</taxon>
        <taxon>Methanobacteriati</taxon>
        <taxon>Methanobacteriota</taxon>
        <taxon>Thermococci</taxon>
        <taxon>Thermococcales</taxon>
        <taxon>Thermococcaceae</taxon>
        <taxon>Thermococcus</taxon>
    </lineage>
</organism>
<dbReference type="GeneID" id="25152257"/>
<dbReference type="Proteomes" id="UP000029980">
    <property type="component" value="Chromosome"/>
</dbReference>
<evidence type="ECO:0000313" key="2">
    <source>
        <dbReference type="Proteomes" id="UP000029980"/>
    </source>
</evidence>
<gene>
    <name evidence="1" type="ORF">TEU_02265</name>
</gene>
<reference evidence="1 2" key="1">
    <citation type="journal article" date="2015" name="Int. J. Syst. Evol. Microbiol.">
        <title>Thermococcus eurythermalis sp. nov., a conditional piezophilic hyperthermophilic archaeon with a wide temperature range isolated from an oil-immersed chimney in the Guaymas Basin.</title>
        <authorList>
            <person name="Zhao W."/>
            <person name="Zeng X."/>
            <person name="Xiao X."/>
        </authorList>
    </citation>
    <scope>NUCLEOTIDE SEQUENCE [LARGE SCALE GENOMIC DNA]</scope>
    <source>
        <strain evidence="1 2">A501</strain>
    </source>
</reference>
<sequence>MSDTLRKLSYELDNALKFSIQDSPIGKEPKIVETYLTNISAMFTHPFPLRADNQWHLVSIRTKFVHQKPYALFSSSGPCGKTKIELGDILFVVKYLDSHSIPIEIRASFLQAKLTNKNMWKITAHQQEFLMSPHRYKFKFGKKWDSDQQERRINSRSSWLFTYLLMSTQGVPNLATSPEIVELWRQKPCKDYTIPMDFFVPVIYSRTPQFSGFVWYNKFVGGSYALWLYKFLRKNGVGGYIVNNGKISNLELNDLVNTIHRFVGFLPDPPKEFEGYYGEGTFGIIEFTFTPVEERELRRLD</sequence>
<dbReference type="STRING" id="1505907.TEU_02265"/>
<keyword evidence="2" id="KW-1185">Reference proteome</keyword>
<proteinExistence type="predicted"/>
<dbReference type="AlphaFoldDB" id="A0A097QS17"/>
<dbReference type="RefSeq" id="WP_050002236.1">
    <property type="nucleotide sequence ID" value="NZ_CP008887.1"/>
</dbReference>